<protein>
    <recommendedName>
        <fullName evidence="4">Type II secretion system protein GspG C-terminal domain-containing protein</fullName>
    </recommendedName>
</protein>
<keyword evidence="1" id="KW-0812">Transmembrane</keyword>
<accession>A0A1F4W241</accession>
<keyword evidence="1" id="KW-1133">Transmembrane helix</keyword>
<dbReference type="Pfam" id="PF07963">
    <property type="entry name" value="N_methyl"/>
    <property type="match status" value="1"/>
</dbReference>
<dbReference type="InterPro" id="IPR012902">
    <property type="entry name" value="N_methyl_site"/>
</dbReference>
<dbReference type="EMBL" id="MEVT01000006">
    <property type="protein sequence ID" value="OGC63430.1"/>
    <property type="molecule type" value="Genomic_DNA"/>
</dbReference>
<dbReference type="Proteomes" id="UP000176614">
    <property type="component" value="Unassembled WGS sequence"/>
</dbReference>
<keyword evidence="1" id="KW-0472">Membrane</keyword>
<gene>
    <name evidence="2" type="ORF">A2264_01740</name>
</gene>
<sequence>MPKKGFTLIELLLTVVVLGILGGLGLSILNPQTFLAKARDSKRISGVRLLKTAIDFYYSDKRAYPDFTSPSVVDWLPSCRPDFGGYSLGEQLCSEYIDTIPSFPSFFTPQGIPAPGTYCAVSGYNASPVLSGYVYMSVGNLTDQEGYVLMASLESPVLSKSTCGTIVTGLNCYCVTN</sequence>
<proteinExistence type="predicted"/>
<evidence type="ECO:0008006" key="4">
    <source>
        <dbReference type="Google" id="ProtNLM"/>
    </source>
</evidence>
<comment type="caution">
    <text evidence="2">The sequence shown here is derived from an EMBL/GenBank/DDBJ whole genome shotgun (WGS) entry which is preliminary data.</text>
</comment>
<evidence type="ECO:0000256" key="1">
    <source>
        <dbReference type="SAM" id="Phobius"/>
    </source>
</evidence>
<organism evidence="2 3">
    <name type="scientific">candidate division WWE3 bacterium RIFOXYA2_FULL_46_9</name>
    <dbReference type="NCBI Taxonomy" id="1802636"/>
    <lineage>
        <taxon>Bacteria</taxon>
        <taxon>Katanobacteria</taxon>
    </lineage>
</organism>
<dbReference type="AlphaFoldDB" id="A0A1F4W241"/>
<reference evidence="2 3" key="1">
    <citation type="journal article" date="2016" name="Nat. Commun.">
        <title>Thousands of microbial genomes shed light on interconnected biogeochemical processes in an aquifer system.</title>
        <authorList>
            <person name="Anantharaman K."/>
            <person name="Brown C.T."/>
            <person name="Hug L.A."/>
            <person name="Sharon I."/>
            <person name="Castelle C.J."/>
            <person name="Probst A.J."/>
            <person name="Thomas B.C."/>
            <person name="Singh A."/>
            <person name="Wilkins M.J."/>
            <person name="Karaoz U."/>
            <person name="Brodie E.L."/>
            <person name="Williams K.H."/>
            <person name="Hubbard S.S."/>
            <person name="Banfield J.F."/>
        </authorList>
    </citation>
    <scope>NUCLEOTIDE SEQUENCE [LARGE SCALE GENOMIC DNA]</scope>
</reference>
<dbReference type="SUPFAM" id="SSF54523">
    <property type="entry name" value="Pili subunits"/>
    <property type="match status" value="1"/>
</dbReference>
<dbReference type="InterPro" id="IPR045584">
    <property type="entry name" value="Pilin-like"/>
</dbReference>
<feature type="transmembrane region" description="Helical" evidence="1">
    <location>
        <begin position="6"/>
        <end position="29"/>
    </location>
</feature>
<dbReference type="Gene3D" id="3.30.700.10">
    <property type="entry name" value="Glycoprotein, Type 4 Pilin"/>
    <property type="match status" value="1"/>
</dbReference>
<evidence type="ECO:0000313" key="3">
    <source>
        <dbReference type="Proteomes" id="UP000176614"/>
    </source>
</evidence>
<dbReference type="NCBIfam" id="TIGR02532">
    <property type="entry name" value="IV_pilin_GFxxxE"/>
    <property type="match status" value="1"/>
</dbReference>
<evidence type="ECO:0000313" key="2">
    <source>
        <dbReference type="EMBL" id="OGC63430.1"/>
    </source>
</evidence>
<name>A0A1F4W241_UNCKA</name>